<dbReference type="AlphaFoldDB" id="A0A229P4Y4"/>
<accession>A0A229P4Y4</accession>
<evidence type="ECO:0000313" key="3">
    <source>
        <dbReference type="Proteomes" id="UP000215145"/>
    </source>
</evidence>
<protein>
    <submittedName>
        <fullName evidence="2">Uncharacterized protein</fullName>
    </submittedName>
</protein>
<dbReference type="RefSeq" id="WP_089524398.1">
    <property type="nucleotide sequence ID" value="NZ_NMUQ01000001.1"/>
</dbReference>
<keyword evidence="3" id="KW-1185">Reference proteome</keyword>
<feature type="compositionally biased region" description="Acidic residues" evidence="1">
    <location>
        <begin position="33"/>
        <end position="60"/>
    </location>
</feature>
<organism evidence="2 3">
    <name type="scientific">Paenibacillus herberti</name>
    <dbReference type="NCBI Taxonomy" id="1619309"/>
    <lineage>
        <taxon>Bacteria</taxon>
        <taxon>Bacillati</taxon>
        <taxon>Bacillota</taxon>
        <taxon>Bacilli</taxon>
        <taxon>Bacillales</taxon>
        <taxon>Paenibacillaceae</taxon>
        <taxon>Paenibacillus</taxon>
    </lineage>
</organism>
<feature type="compositionally biased region" description="Low complexity" evidence="1">
    <location>
        <begin position="96"/>
        <end position="115"/>
    </location>
</feature>
<dbReference type="Proteomes" id="UP000215145">
    <property type="component" value="Unassembled WGS sequence"/>
</dbReference>
<dbReference type="EMBL" id="NMUQ01000001">
    <property type="protein sequence ID" value="OXM17323.1"/>
    <property type="molecule type" value="Genomic_DNA"/>
</dbReference>
<dbReference type="OrthoDB" id="2612057at2"/>
<feature type="region of interest" description="Disordered" evidence="1">
    <location>
        <begin position="1"/>
        <end position="118"/>
    </location>
</feature>
<sequence>MSIFGDEGTITVSESPDTTGQEELAAGQITEGEGADPEEQDDFEDGAEQDEDGDEDDASPDESGQGDELILGKFKTPEDLTKAYQNLQREFTKSRQQPAAAPIQQQPQTQPGGQPMDPNSVFWDHFRDNPLGTIQQLVSMATHQQVAPLQQAREDEQLMRNVETLAKQYPKATTDEGMGQLFGKVAEIANELGNPGLIKNPSPRILRMAAAEAFGESGAKAYEQGKRAGREESTASRRTKKAANLPKGSGKKQSEGELSPIEQMKANILAASAGGGIFG</sequence>
<reference evidence="2 3" key="1">
    <citation type="submission" date="2017-07" db="EMBL/GenBank/DDBJ databases">
        <title>Paenibacillus herberti R33 genome sequencing and assembly.</title>
        <authorList>
            <person name="Su W."/>
        </authorList>
    </citation>
    <scope>NUCLEOTIDE SEQUENCE [LARGE SCALE GENOMIC DNA]</scope>
    <source>
        <strain evidence="2 3">R33</strain>
    </source>
</reference>
<feature type="compositionally biased region" description="Basic and acidic residues" evidence="1">
    <location>
        <begin position="223"/>
        <end position="235"/>
    </location>
</feature>
<evidence type="ECO:0000313" key="2">
    <source>
        <dbReference type="EMBL" id="OXM17323.1"/>
    </source>
</evidence>
<name>A0A229P4Y4_9BACL</name>
<feature type="compositionally biased region" description="Polar residues" evidence="1">
    <location>
        <begin position="10"/>
        <end position="21"/>
    </location>
</feature>
<evidence type="ECO:0000256" key="1">
    <source>
        <dbReference type="SAM" id="MobiDB-lite"/>
    </source>
</evidence>
<feature type="region of interest" description="Disordered" evidence="1">
    <location>
        <begin position="221"/>
        <end position="260"/>
    </location>
</feature>
<proteinExistence type="predicted"/>
<gene>
    <name evidence="2" type="ORF">CGZ75_12170</name>
</gene>
<comment type="caution">
    <text evidence="2">The sequence shown here is derived from an EMBL/GenBank/DDBJ whole genome shotgun (WGS) entry which is preliminary data.</text>
</comment>